<gene>
    <name evidence="8" type="ORF">SAMN05216438_101367</name>
</gene>
<keyword evidence="7" id="KW-1133">Transmembrane helix</keyword>
<comment type="similarity">
    <text evidence="2">Belongs to the CDP-glycerol glycerophosphotransferase family.</text>
</comment>
<keyword evidence="5" id="KW-0777">Teichoic acid biosynthesis</keyword>
<dbReference type="Gene3D" id="3.40.50.12580">
    <property type="match status" value="1"/>
</dbReference>
<dbReference type="PANTHER" id="PTHR37316">
    <property type="entry name" value="TEICHOIC ACID GLYCEROL-PHOSPHATE PRIMASE"/>
    <property type="match status" value="1"/>
</dbReference>
<dbReference type="Pfam" id="PF04464">
    <property type="entry name" value="Glyphos_transf"/>
    <property type="match status" value="1"/>
</dbReference>
<keyword evidence="3" id="KW-1003">Cell membrane</keyword>
<evidence type="ECO:0000256" key="7">
    <source>
        <dbReference type="SAM" id="Phobius"/>
    </source>
</evidence>
<dbReference type="EMBL" id="FOTJ01000001">
    <property type="protein sequence ID" value="SFL11877.1"/>
    <property type="molecule type" value="Genomic_DNA"/>
</dbReference>
<dbReference type="RefSeq" id="WP_074750185.1">
    <property type="nucleotide sequence ID" value="NZ_CAXVJC010000006.1"/>
</dbReference>
<dbReference type="GO" id="GO:0047355">
    <property type="term" value="F:CDP-glycerol glycerophosphotransferase activity"/>
    <property type="evidence" value="ECO:0007669"/>
    <property type="project" value="InterPro"/>
</dbReference>
<dbReference type="Proteomes" id="UP000181969">
    <property type="component" value="Unassembled WGS sequence"/>
</dbReference>
<dbReference type="AlphaFoldDB" id="A0A1I4F4U8"/>
<organism evidence="8 9">
    <name type="scientific">Lactococcus garvieae</name>
    <dbReference type="NCBI Taxonomy" id="1363"/>
    <lineage>
        <taxon>Bacteria</taxon>
        <taxon>Bacillati</taxon>
        <taxon>Bacillota</taxon>
        <taxon>Bacilli</taxon>
        <taxon>Lactobacillales</taxon>
        <taxon>Streptococcaceae</taxon>
        <taxon>Lactococcus</taxon>
    </lineage>
</organism>
<dbReference type="InterPro" id="IPR051612">
    <property type="entry name" value="Teichoic_Acid_Biosynth"/>
</dbReference>
<accession>A0A1I4F4U8</accession>
<dbReference type="GO" id="GO:0005886">
    <property type="term" value="C:plasma membrane"/>
    <property type="evidence" value="ECO:0007669"/>
    <property type="project" value="UniProtKB-SubCell"/>
</dbReference>
<dbReference type="InterPro" id="IPR043148">
    <property type="entry name" value="TagF_C"/>
</dbReference>
<dbReference type="GO" id="GO:0019350">
    <property type="term" value="P:teichoic acid biosynthetic process"/>
    <property type="evidence" value="ECO:0007669"/>
    <property type="project" value="UniProtKB-KW"/>
</dbReference>
<evidence type="ECO:0000256" key="2">
    <source>
        <dbReference type="ARBA" id="ARBA00010488"/>
    </source>
</evidence>
<evidence type="ECO:0000256" key="6">
    <source>
        <dbReference type="ARBA" id="ARBA00023136"/>
    </source>
</evidence>
<reference evidence="8 9" key="1">
    <citation type="submission" date="2016-10" db="EMBL/GenBank/DDBJ databases">
        <authorList>
            <person name="de Groot N.N."/>
        </authorList>
    </citation>
    <scope>NUCLEOTIDE SEQUENCE [LARGE SCALE GENOMIC DNA]</scope>
    <source>
        <strain evidence="8 9">M79</strain>
    </source>
</reference>
<comment type="subcellular location">
    <subcellularLocation>
        <location evidence="1">Cell membrane</location>
        <topology evidence="1">Peripheral membrane protein</topology>
    </subcellularLocation>
</comment>
<dbReference type="InterPro" id="IPR007554">
    <property type="entry name" value="Glycerophosphate_synth"/>
</dbReference>
<dbReference type="Gene3D" id="3.40.50.11820">
    <property type="match status" value="1"/>
</dbReference>
<protein>
    <submittedName>
        <fullName evidence="8">CDP-glycerol:poly(Glycerophosphate) glycerophosphotransferase</fullName>
    </submittedName>
</protein>
<dbReference type="SUPFAM" id="SSF53756">
    <property type="entry name" value="UDP-Glycosyltransferase/glycogen phosphorylase"/>
    <property type="match status" value="1"/>
</dbReference>
<keyword evidence="7" id="KW-0812">Transmembrane</keyword>
<keyword evidence="6 7" id="KW-0472">Membrane</keyword>
<keyword evidence="4 8" id="KW-0808">Transferase</keyword>
<dbReference type="OrthoDB" id="9811865at2"/>
<name>A0A1I4F4U8_9LACT</name>
<evidence type="ECO:0000256" key="1">
    <source>
        <dbReference type="ARBA" id="ARBA00004202"/>
    </source>
</evidence>
<sequence length="399" mass="47688">MKGTILILLARLRLFFIRTIMYPFLFILGVVFKTNSKIVLLTSFNGKSYSDNPRYLFEYMRDSEQFSDYQLIWAFQKKQVIVGAKTVKFNSLQYYYYLSKAKYWIFNSKMAPYYYKKSDQVYLQTWHGVPLKRLGHDIIDNGSTYYRSKQSYKQMVKSYDKDRRHWDYLIASSPFSAQVFETAFAFPQPKMLHIGYPRVDCLVHPDPVKIAELKRKYHLPTNKKIILYAPTWRDNAYSNVGYTFELKVDFYKWKRALGEGYIVLFKPHYLICSTYHIPRDLKNFVFFMDPNQDINDAYLVSDALITDYSSVFFDYAQLGRPIYFYMYDLEHYAEELRGFYLKVPDDLPNDVVKTEEELLKMIKDDCFDYQRLRTFNERFNPWNDGSACEKIVSEVFSET</sequence>
<dbReference type="InterPro" id="IPR043149">
    <property type="entry name" value="TagF_N"/>
</dbReference>
<feature type="transmembrane region" description="Helical" evidence="7">
    <location>
        <begin position="12"/>
        <end position="32"/>
    </location>
</feature>
<dbReference type="PANTHER" id="PTHR37316:SF3">
    <property type="entry name" value="TEICHOIC ACID GLYCEROL-PHOSPHATE TRANSFERASE"/>
    <property type="match status" value="1"/>
</dbReference>
<evidence type="ECO:0000313" key="8">
    <source>
        <dbReference type="EMBL" id="SFL11877.1"/>
    </source>
</evidence>
<evidence type="ECO:0000256" key="3">
    <source>
        <dbReference type="ARBA" id="ARBA00022475"/>
    </source>
</evidence>
<evidence type="ECO:0000256" key="5">
    <source>
        <dbReference type="ARBA" id="ARBA00022944"/>
    </source>
</evidence>
<evidence type="ECO:0000313" key="9">
    <source>
        <dbReference type="Proteomes" id="UP000181969"/>
    </source>
</evidence>
<proteinExistence type="inferred from homology"/>
<evidence type="ECO:0000256" key="4">
    <source>
        <dbReference type="ARBA" id="ARBA00022679"/>
    </source>
</evidence>